<dbReference type="EMBL" id="CM042050">
    <property type="protein sequence ID" value="KAI3734287.1"/>
    <property type="molecule type" value="Genomic_DNA"/>
</dbReference>
<name>A0ACB9CJ26_ARCLA</name>
<keyword evidence="2" id="KW-1185">Reference proteome</keyword>
<organism evidence="1 2">
    <name type="scientific">Arctium lappa</name>
    <name type="common">Greater burdock</name>
    <name type="synonym">Lappa major</name>
    <dbReference type="NCBI Taxonomy" id="4217"/>
    <lineage>
        <taxon>Eukaryota</taxon>
        <taxon>Viridiplantae</taxon>
        <taxon>Streptophyta</taxon>
        <taxon>Embryophyta</taxon>
        <taxon>Tracheophyta</taxon>
        <taxon>Spermatophyta</taxon>
        <taxon>Magnoliopsida</taxon>
        <taxon>eudicotyledons</taxon>
        <taxon>Gunneridae</taxon>
        <taxon>Pentapetalae</taxon>
        <taxon>asterids</taxon>
        <taxon>campanulids</taxon>
        <taxon>Asterales</taxon>
        <taxon>Asteraceae</taxon>
        <taxon>Carduoideae</taxon>
        <taxon>Cardueae</taxon>
        <taxon>Arctiinae</taxon>
        <taxon>Arctium</taxon>
    </lineage>
</organism>
<reference evidence="1 2" key="2">
    <citation type="journal article" date="2022" name="Mol. Ecol. Resour.">
        <title>The genomes of chicory, endive, great burdock and yacon provide insights into Asteraceae paleo-polyploidization history and plant inulin production.</title>
        <authorList>
            <person name="Fan W."/>
            <person name="Wang S."/>
            <person name="Wang H."/>
            <person name="Wang A."/>
            <person name="Jiang F."/>
            <person name="Liu H."/>
            <person name="Zhao H."/>
            <person name="Xu D."/>
            <person name="Zhang Y."/>
        </authorList>
    </citation>
    <scope>NUCLEOTIDE SEQUENCE [LARGE SCALE GENOMIC DNA]</scope>
    <source>
        <strain evidence="2">cv. Niubang</strain>
    </source>
</reference>
<accession>A0ACB9CJ26</accession>
<evidence type="ECO:0000313" key="1">
    <source>
        <dbReference type="EMBL" id="KAI3734287.1"/>
    </source>
</evidence>
<evidence type="ECO:0000313" key="2">
    <source>
        <dbReference type="Proteomes" id="UP001055879"/>
    </source>
</evidence>
<dbReference type="Proteomes" id="UP001055879">
    <property type="component" value="Linkage Group LG04"/>
</dbReference>
<protein>
    <submittedName>
        <fullName evidence="1">Uncharacterized protein</fullName>
    </submittedName>
</protein>
<proteinExistence type="predicted"/>
<gene>
    <name evidence="1" type="ORF">L6452_13752</name>
</gene>
<comment type="caution">
    <text evidence="1">The sequence shown here is derived from an EMBL/GenBank/DDBJ whole genome shotgun (WGS) entry which is preliminary data.</text>
</comment>
<reference evidence="2" key="1">
    <citation type="journal article" date="2022" name="Mol. Ecol. Resour.">
        <title>The genomes of chicory, endive, great burdock and yacon provide insights into Asteraceae palaeo-polyploidization history and plant inulin production.</title>
        <authorList>
            <person name="Fan W."/>
            <person name="Wang S."/>
            <person name="Wang H."/>
            <person name="Wang A."/>
            <person name="Jiang F."/>
            <person name="Liu H."/>
            <person name="Zhao H."/>
            <person name="Xu D."/>
            <person name="Zhang Y."/>
        </authorList>
    </citation>
    <scope>NUCLEOTIDE SEQUENCE [LARGE SCALE GENOMIC DNA]</scope>
    <source>
        <strain evidence="2">cv. Niubang</strain>
    </source>
</reference>
<sequence length="110" mass="12653">MYFYDLCFYTTSQIHIQPPNPPQSRHTKLAKRIRVQDAFIVIAGIELLFCLGGLDDAVANSDLLKKKLATKEKPRARHLRSEDGRNTRKPARKEDDDIAELEKHLAMHII</sequence>